<comment type="caution">
    <text evidence="1">The sequence shown here is derived from an EMBL/GenBank/DDBJ whole genome shotgun (WGS) entry which is preliminary data.</text>
</comment>
<accession>A0ABU8NZI3</accession>
<sequence length="150" mass="17567">MGLNPNPKHRNLADMSTPPPTFTYTPREADQTVATPIDLADGCELTMRESYRKGLIIDFSLNEHINSHHPRYPYVHNHDVARIDCCHSEVHRHQFYANGDEDPKYYVIRSLTDCPDQQTAEKVIDECYDHCYSMIMSNWEAHLERWDSWS</sequence>
<dbReference type="EMBL" id="JBAHVJ010000008">
    <property type="protein sequence ID" value="MEJ4100414.1"/>
    <property type="molecule type" value="Genomic_DNA"/>
</dbReference>
<organism evidence="1 2">
    <name type="scientific">Corynebacterium mastitidis</name>
    <dbReference type="NCBI Taxonomy" id="161890"/>
    <lineage>
        <taxon>Bacteria</taxon>
        <taxon>Bacillati</taxon>
        <taxon>Actinomycetota</taxon>
        <taxon>Actinomycetes</taxon>
        <taxon>Mycobacteriales</taxon>
        <taxon>Corynebacteriaceae</taxon>
        <taxon>Corynebacterium</taxon>
    </lineage>
</organism>
<keyword evidence="2" id="KW-1185">Reference proteome</keyword>
<dbReference type="RefSeq" id="WP_337890675.1">
    <property type="nucleotide sequence ID" value="NZ_JBAHVI010000008.1"/>
</dbReference>
<evidence type="ECO:0000313" key="1">
    <source>
        <dbReference type="EMBL" id="MEJ4100414.1"/>
    </source>
</evidence>
<evidence type="ECO:0000313" key="2">
    <source>
        <dbReference type="Proteomes" id="UP001359781"/>
    </source>
</evidence>
<gene>
    <name evidence="1" type="ORF">V5S96_08610</name>
</gene>
<protein>
    <submittedName>
        <fullName evidence="1">Uncharacterized protein</fullName>
    </submittedName>
</protein>
<proteinExistence type="predicted"/>
<name>A0ABU8NZI3_9CORY</name>
<dbReference type="Proteomes" id="UP001359781">
    <property type="component" value="Unassembled WGS sequence"/>
</dbReference>
<reference evidence="1 2" key="1">
    <citation type="submission" date="2024-02" db="EMBL/GenBank/DDBJ databases">
        <title>Whole genome sequencing and characterization of Corynebacterium isolated from the ocular surface of dry eye disease sufferers.</title>
        <authorList>
            <person name="Naqvi M."/>
        </authorList>
    </citation>
    <scope>NUCLEOTIDE SEQUENCE [LARGE SCALE GENOMIC DNA]</scope>
    <source>
        <strain evidence="1 2">PCRF</strain>
    </source>
</reference>